<gene>
    <name evidence="9" type="ORF">AWR27_17565</name>
</gene>
<dbReference type="Proteomes" id="UP000187941">
    <property type="component" value="Chromosome"/>
</dbReference>
<name>A0A1P9X029_9BACT</name>
<evidence type="ECO:0000256" key="1">
    <source>
        <dbReference type="ARBA" id="ARBA00010641"/>
    </source>
</evidence>
<dbReference type="AlphaFoldDB" id="A0A1P9X029"/>
<dbReference type="RefSeq" id="WP_077132435.1">
    <property type="nucleotide sequence ID" value="NZ_CP014263.1"/>
</dbReference>
<dbReference type="InterPro" id="IPR013324">
    <property type="entry name" value="RNA_pol_sigma_r3/r4-like"/>
</dbReference>
<evidence type="ECO:0000259" key="7">
    <source>
        <dbReference type="Pfam" id="PF04542"/>
    </source>
</evidence>
<dbReference type="InterPro" id="IPR014284">
    <property type="entry name" value="RNA_pol_sigma-70_dom"/>
</dbReference>
<comment type="similarity">
    <text evidence="1">Belongs to the sigma-70 factor family. ECF subfamily.</text>
</comment>
<evidence type="ECO:0000256" key="6">
    <source>
        <dbReference type="SAM" id="Phobius"/>
    </source>
</evidence>
<dbReference type="Pfam" id="PF04542">
    <property type="entry name" value="Sigma70_r2"/>
    <property type="match status" value="1"/>
</dbReference>
<feature type="transmembrane region" description="Helical" evidence="6">
    <location>
        <begin position="178"/>
        <end position="198"/>
    </location>
</feature>
<accession>A0A1P9X029</accession>
<dbReference type="PANTHER" id="PTHR43133">
    <property type="entry name" value="RNA POLYMERASE ECF-TYPE SIGMA FACTO"/>
    <property type="match status" value="1"/>
</dbReference>
<dbReference type="InterPro" id="IPR013249">
    <property type="entry name" value="RNA_pol_sigma70_r4_t2"/>
</dbReference>
<dbReference type="EMBL" id="CP014263">
    <property type="protein sequence ID" value="AQG80972.1"/>
    <property type="molecule type" value="Genomic_DNA"/>
</dbReference>
<evidence type="ECO:0000313" key="9">
    <source>
        <dbReference type="EMBL" id="AQG80972.1"/>
    </source>
</evidence>
<keyword evidence="2" id="KW-0805">Transcription regulation</keyword>
<dbReference type="NCBIfam" id="TIGR02937">
    <property type="entry name" value="sigma70-ECF"/>
    <property type="match status" value="1"/>
</dbReference>
<keyword evidence="6" id="KW-0472">Membrane</keyword>
<organism evidence="9 10">
    <name type="scientific">Spirosoma montaniterrae</name>
    <dbReference type="NCBI Taxonomy" id="1178516"/>
    <lineage>
        <taxon>Bacteria</taxon>
        <taxon>Pseudomonadati</taxon>
        <taxon>Bacteroidota</taxon>
        <taxon>Cytophagia</taxon>
        <taxon>Cytophagales</taxon>
        <taxon>Cytophagaceae</taxon>
        <taxon>Spirosoma</taxon>
    </lineage>
</organism>
<dbReference type="GO" id="GO:0006352">
    <property type="term" value="P:DNA-templated transcription initiation"/>
    <property type="evidence" value="ECO:0007669"/>
    <property type="project" value="InterPro"/>
</dbReference>
<keyword evidence="3" id="KW-0731">Sigma factor</keyword>
<evidence type="ECO:0000259" key="8">
    <source>
        <dbReference type="Pfam" id="PF08281"/>
    </source>
</evidence>
<dbReference type="SUPFAM" id="SSF88659">
    <property type="entry name" value="Sigma3 and sigma4 domains of RNA polymerase sigma factors"/>
    <property type="match status" value="1"/>
</dbReference>
<dbReference type="STRING" id="1178516.AWR27_17565"/>
<evidence type="ECO:0000256" key="3">
    <source>
        <dbReference type="ARBA" id="ARBA00023082"/>
    </source>
</evidence>
<reference evidence="9 10" key="1">
    <citation type="submission" date="2016-01" db="EMBL/GenBank/DDBJ databases">
        <authorList>
            <person name="Oliw E.H."/>
        </authorList>
    </citation>
    <scope>NUCLEOTIDE SEQUENCE [LARGE SCALE GENOMIC DNA]</scope>
    <source>
        <strain evidence="9 10">DY10</strain>
    </source>
</reference>
<dbReference type="KEGG" id="smon:AWR27_17565"/>
<evidence type="ECO:0000256" key="5">
    <source>
        <dbReference type="ARBA" id="ARBA00023163"/>
    </source>
</evidence>
<dbReference type="SUPFAM" id="SSF88946">
    <property type="entry name" value="Sigma2 domain of RNA polymerase sigma factors"/>
    <property type="match status" value="1"/>
</dbReference>
<sequence>MKDYSDEDLVRLYVETQQNKYFERLYERYCDKVYRKCLSFTKDPMRAEDLAHDVFLKVVIKLGSFREQARFSTWLYSITYNHCTDQIRASGQRREVYVDEGWEHMEDVSDSDDLAEMAEYEAQQLQRAMYQLPPDEQMMLLMKYQDDISIREIADVNGLTESAVKMRLKRSRDKLRKYYLEGAVFWLLMAFKAAMSMLGRFAER</sequence>
<feature type="domain" description="RNA polymerase sigma factor 70 region 4 type 2" evidence="8">
    <location>
        <begin position="123"/>
        <end position="175"/>
    </location>
</feature>
<evidence type="ECO:0000256" key="2">
    <source>
        <dbReference type="ARBA" id="ARBA00023015"/>
    </source>
</evidence>
<dbReference type="Gene3D" id="1.10.10.10">
    <property type="entry name" value="Winged helix-like DNA-binding domain superfamily/Winged helix DNA-binding domain"/>
    <property type="match status" value="1"/>
</dbReference>
<dbReference type="OrthoDB" id="1027298at2"/>
<dbReference type="InterPro" id="IPR007627">
    <property type="entry name" value="RNA_pol_sigma70_r2"/>
</dbReference>
<keyword evidence="5" id="KW-0804">Transcription</keyword>
<keyword evidence="6" id="KW-0812">Transmembrane</keyword>
<dbReference type="CDD" id="cd06171">
    <property type="entry name" value="Sigma70_r4"/>
    <property type="match status" value="1"/>
</dbReference>
<proteinExistence type="inferred from homology"/>
<keyword evidence="10" id="KW-1185">Reference proteome</keyword>
<dbReference type="GO" id="GO:0016987">
    <property type="term" value="F:sigma factor activity"/>
    <property type="evidence" value="ECO:0007669"/>
    <property type="project" value="UniProtKB-KW"/>
</dbReference>
<dbReference type="InterPro" id="IPR013325">
    <property type="entry name" value="RNA_pol_sigma_r2"/>
</dbReference>
<dbReference type="Gene3D" id="1.10.1740.10">
    <property type="match status" value="1"/>
</dbReference>
<dbReference type="InterPro" id="IPR036388">
    <property type="entry name" value="WH-like_DNA-bd_sf"/>
</dbReference>
<keyword evidence="6" id="KW-1133">Transmembrane helix</keyword>
<feature type="domain" description="RNA polymerase sigma-70 region 2" evidence="7">
    <location>
        <begin position="25"/>
        <end position="90"/>
    </location>
</feature>
<dbReference type="GO" id="GO:0003677">
    <property type="term" value="F:DNA binding"/>
    <property type="evidence" value="ECO:0007669"/>
    <property type="project" value="UniProtKB-KW"/>
</dbReference>
<dbReference type="Pfam" id="PF08281">
    <property type="entry name" value="Sigma70_r4_2"/>
    <property type="match status" value="1"/>
</dbReference>
<protein>
    <submittedName>
        <fullName evidence="9">RNA polymerase subunit sigma-24</fullName>
    </submittedName>
</protein>
<evidence type="ECO:0000256" key="4">
    <source>
        <dbReference type="ARBA" id="ARBA00023125"/>
    </source>
</evidence>
<dbReference type="InterPro" id="IPR039425">
    <property type="entry name" value="RNA_pol_sigma-70-like"/>
</dbReference>
<dbReference type="PANTHER" id="PTHR43133:SF8">
    <property type="entry name" value="RNA POLYMERASE SIGMA FACTOR HI_1459-RELATED"/>
    <property type="match status" value="1"/>
</dbReference>
<evidence type="ECO:0000313" key="10">
    <source>
        <dbReference type="Proteomes" id="UP000187941"/>
    </source>
</evidence>
<keyword evidence="4" id="KW-0238">DNA-binding</keyword>